<feature type="region of interest" description="Disordered" evidence="11">
    <location>
        <begin position="855"/>
        <end position="874"/>
    </location>
</feature>
<keyword evidence="4 10" id="KW-0678">Repressor</keyword>
<feature type="region of interest" description="Disordered" evidence="11">
    <location>
        <begin position="771"/>
        <end position="800"/>
    </location>
</feature>
<evidence type="ECO:0000256" key="10">
    <source>
        <dbReference type="RuleBase" id="RU364134"/>
    </source>
</evidence>
<dbReference type="GeneID" id="85496142"/>
<dbReference type="KEGG" id="ccac:CcaHIS019_0410920"/>
<feature type="region of interest" description="Disordered" evidence="11">
    <location>
        <begin position="574"/>
        <end position="595"/>
    </location>
</feature>
<proteinExistence type="inferred from homology"/>
<comment type="subcellular location">
    <subcellularLocation>
        <location evidence="1 10">Nucleus</location>
    </subcellularLocation>
</comment>
<sequence length="1400" mass="149750">MATDILAGQPLRPTTPVPGLWLLDAPDTLYVRVYTAPPLVQVEPPPESATPASDEAPPDPKPEAPSLSPAHLAIPAIAHSPAKSPTLSLPNIKSPTALRSPVAALKSQPTTPAPTDAKLSPVRTTAIPPPPPPSPSRTLKRLRNDALERAWLAINASDTDVTAAALKRPCAVVKPGDERRELWVFSPDDAPIPGLEELGLTEVDVPDPIRIADTVTCPEHGHSLSCLAPDGEDRCFPTFTPPETWPLLECAVGEKVAWKLGARLSLLPSDATLADPPFVVSLHPAAGKLILTAQLRPLPRCAPQLQNGTDPGVDPLVLRPLALPALLVAPITPTPAQDVRLSAAFDLALGPGWKNGRSEARVAAQAAHGSAADWSVYWVPLERGEEDLARTLPHALASKWRGSNGVLTVWPTHMARPLARSIPSLSAKLVPSDAVLGSATDLMGSATEVFNFLGSYTAPAEDEEEDVEPEDVELAEVDGDVTMDDAGRESDVDDLFSAHTSPAPTASRAVSRAPTVGTDAGDLFTTSAFGTPRLNALDVNMGMDEDLFGEDADDDAATVVPDMEAADQATVAEPMMLPPPVPTTTQQSSKMGSPRDVTEDDFNFFDSPTAETSPAKIFHAPHPPLDDHTGKELAVLATPAVISLSIPLPEVTPASLTPVAEEEPEPETVTHEALPEPEVILAEVIEELVVKPAPSTTEEETQKRRYVDIVPDAFASVQLGIRKRPKFAYGLPSPAATVSSLRLSCVERLRESVSGKDKEEPLAYSTAWDIESDGSDSECESAVTTGAPPTPSSTASYDDRTPTNELVAIPTLSDDEVEYDGTVCVGGEWTSLQFDINAAATLARTWATGWVDIKPDADFPTPKSPPPHSSEPQQPTLNIEVLANALVRNSFFRSMFETAEATAREVWRPPSMIVRGGVPISDVAAGLADGDKYSLEQPSVNTGYGSSILRIGVAALRYWRELGLMPSGGPKDLAAFVICAPGAYNVRRAQDFLTDMGEVFEANRLGTLVAGTHELATEGVAAVPSVEVSSTASRLRGTSLGGKPTVVFVLTSATTLSHATLAPLLAPKAQTNWVYPLPLSALHPSNLATVAFQVYDLVPRQVDRVTMFGKPLDMPKVWMPYHAFTLAGEATPKPELSMAWPQRNYDVLNRWRFVHAAYAWVPEWETVVVAVADRNGDALDVQALKMDSCVARDRVARVWEVVRSFASEAATEWRASVTRHGLMFADELDAWKELYASHCDAMSLLMCEPSGEGPNRTRTPVANIPPSMLADPNASIVDETLAGSAAGFTHRLCVTLPAGRTGETRIIFPPTSFVLGISGPAATGAATATYHVLQHRNPPGRSEKSDELLGPEFYRLACLGRRRYTLGYLPLPLDAVGVVAAALGRVERPEDKEEQMNEDD</sequence>
<feature type="compositionally biased region" description="Low complexity" evidence="11">
    <location>
        <begin position="781"/>
        <end position="796"/>
    </location>
</feature>
<feature type="domain" description="Mediator complex subunit Med13 C-terminal" evidence="12">
    <location>
        <begin position="1123"/>
        <end position="1242"/>
    </location>
</feature>
<evidence type="ECO:0000313" key="13">
    <source>
        <dbReference type="EMBL" id="BEI92272.1"/>
    </source>
</evidence>
<evidence type="ECO:0000256" key="6">
    <source>
        <dbReference type="ARBA" id="ARBA00023159"/>
    </source>
</evidence>
<evidence type="ECO:0000256" key="8">
    <source>
        <dbReference type="ARBA" id="ARBA00023242"/>
    </source>
</evidence>
<evidence type="ECO:0000313" key="14">
    <source>
        <dbReference type="Proteomes" id="UP001233271"/>
    </source>
</evidence>
<keyword evidence="8 10" id="KW-0539">Nucleus</keyword>
<feature type="region of interest" description="Disordered" evidence="11">
    <location>
        <begin position="103"/>
        <end position="139"/>
    </location>
</feature>
<dbReference type="GO" id="GO:0016592">
    <property type="term" value="C:mediator complex"/>
    <property type="evidence" value="ECO:0007669"/>
    <property type="project" value="InterPro"/>
</dbReference>
<evidence type="ECO:0000256" key="2">
    <source>
        <dbReference type="ARBA" id="ARBA00009354"/>
    </source>
</evidence>
<organism evidence="13 14">
    <name type="scientific">Cutaneotrichosporon cavernicola</name>
    <dbReference type="NCBI Taxonomy" id="279322"/>
    <lineage>
        <taxon>Eukaryota</taxon>
        <taxon>Fungi</taxon>
        <taxon>Dikarya</taxon>
        <taxon>Basidiomycota</taxon>
        <taxon>Agaricomycotina</taxon>
        <taxon>Tremellomycetes</taxon>
        <taxon>Trichosporonales</taxon>
        <taxon>Trichosporonaceae</taxon>
        <taxon>Cutaneotrichosporon</taxon>
    </lineage>
</organism>
<keyword evidence="7 10" id="KW-0804">Transcription</keyword>
<evidence type="ECO:0000256" key="4">
    <source>
        <dbReference type="ARBA" id="ARBA00022491"/>
    </source>
</evidence>
<dbReference type="PANTHER" id="PTHR48249:SF3">
    <property type="entry name" value="MEDIATOR OF RNA POLYMERASE II TRANSCRIPTION SUBUNIT 13"/>
    <property type="match status" value="1"/>
</dbReference>
<evidence type="ECO:0000256" key="5">
    <source>
        <dbReference type="ARBA" id="ARBA00023015"/>
    </source>
</evidence>
<dbReference type="InterPro" id="IPR009401">
    <property type="entry name" value="Med13_C"/>
</dbReference>
<keyword evidence="6 10" id="KW-0010">Activator</keyword>
<gene>
    <name evidence="13" type="ORF">CcaverHIS019_0410920</name>
</gene>
<name>A0AA48L5G2_9TREE</name>
<dbReference type="EMBL" id="AP028215">
    <property type="protein sequence ID" value="BEI92272.1"/>
    <property type="molecule type" value="Genomic_DNA"/>
</dbReference>
<comment type="subunit">
    <text evidence="10">Component of the SRB8-11 complex, which itself associates with the Mediator complex.</text>
</comment>
<evidence type="ECO:0000256" key="7">
    <source>
        <dbReference type="ARBA" id="ARBA00023163"/>
    </source>
</evidence>
<dbReference type="RefSeq" id="XP_060457537.1">
    <property type="nucleotide sequence ID" value="XM_060600998.1"/>
</dbReference>
<dbReference type="GO" id="GO:0045944">
    <property type="term" value="P:positive regulation of transcription by RNA polymerase II"/>
    <property type="evidence" value="ECO:0007669"/>
    <property type="project" value="TreeGrafter"/>
</dbReference>
<keyword evidence="5 10" id="KW-0805">Transcription regulation</keyword>
<keyword evidence="14" id="KW-1185">Reference proteome</keyword>
<accession>A0AA48L5G2</accession>
<evidence type="ECO:0000256" key="1">
    <source>
        <dbReference type="ARBA" id="ARBA00004123"/>
    </source>
</evidence>
<protein>
    <recommendedName>
        <fullName evidence="3 10">Mediator of RNA polymerase II transcription subunit 13</fullName>
    </recommendedName>
    <alternativeName>
        <fullName evidence="9 10">Mediator complex subunit 13</fullName>
    </alternativeName>
</protein>
<feature type="region of interest" description="Disordered" evidence="11">
    <location>
        <begin position="39"/>
        <end position="77"/>
    </location>
</feature>
<comment type="function">
    <text evidence="10">Component of the SRB8-11 complex. The SRB8-11 complex is a regulatory module of the Mediator complex which is itself involved in regulation of basal and activated RNA polymerase II-dependent transcription. The SRB8-11 complex may be involved in the transcriptional repression of a subset of genes regulated by Mediator. It may inhibit the association of the Mediator complex with RNA polymerase II to form the holoenzyme complex.</text>
</comment>
<comment type="similarity">
    <text evidence="2 10">Belongs to the Mediator complex subunit 13 family.</text>
</comment>
<evidence type="ECO:0000259" key="12">
    <source>
        <dbReference type="Pfam" id="PF06333"/>
    </source>
</evidence>
<evidence type="ECO:0000256" key="11">
    <source>
        <dbReference type="SAM" id="MobiDB-lite"/>
    </source>
</evidence>
<reference evidence="13" key="1">
    <citation type="journal article" date="2023" name="BMC Genomics">
        <title>Chromosome-level genome assemblies of Cutaneotrichosporon spp. (Trichosporonales, Basidiomycota) reveal imbalanced evolution between nucleotide sequences and chromosome synteny.</title>
        <authorList>
            <person name="Kobayashi Y."/>
            <person name="Kayamori A."/>
            <person name="Aoki K."/>
            <person name="Shiwa Y."/>
            <person name="Matsutani M."/>
            <person name="Fujita N."/>
            <person name="Sugita T."/>
            <person name="Iwasaki W."/>
            <person name="Tanaka N."/>
            <person name="Takashima M."/>
        </authorList>
    </citation>
    <scope>NUCLEOTIDE SEQUENCE</scope>
    <source>
        <strain evidence="13">HIS019</strain>
    </source>
</reference>
<evidence type="ECO:0000256" key="3">
    <source>
        <dbReference type="ARBA" id="ARBA00019618"/>
    </source>
</evidence>
<dbReference type="Proteomes" id="UP001233271">
    <property type="component" value="Chromosome 4"/>
</dbReference>
<dbReference type="InterPro" id="IPR051139">
    <property type="entry name" value="Mediator_complx_sub13"/>
</dbReference>
<dbReference type="PANTHER" id="PTHR48249">
    <property type="entry name" value="MEDIATOR OF RNA POLYMERASE II TRANSCRIPTION SUBUNIT 13"/>
    <property type="match status" value="1"/>
</dbReference>
<dbReference type="Pfam" id="PF06333">
    <property type="entry name" value="Med13_C"/>
    <property type="match status" value="1"/>
</dbReference>
<dbReference type="GO" id="GO:0003713">
    <property type="term" value="F:transcription coactivator activity"/>
    <property type="evidence" value="ECO:0007669"/>
    <property type="project" value="TreeGrafter"/>
</dbReference>
<evidence type="ECO:0000256" key="9">
    <source>
        <dbReference type="ARBA" id="ARBA00032008"/>
    </source>
</evidence>